<dbReference type="PROSITE" id="PS01016">
    <property type="entry name" value="GLYCOPROTEASE"/>
    <property type="match status" value="1"/>
</dbReference>
<evidence type="ECO:0000256" key="8">
    <source>
        <dbReference type="HAMAP-Rule" id="MF_01445"/>
    </source>
</evidence>
<comment type="similarity">
    <text evidence="8">Belongs to the KAE1 / TsaD family.</text>
</comment>
<feature type="binding site" evidence="8">
    <location>
        <position position="316"/>
    </location>
    <ligand>
        <name>Fe cation</name>
        <dbReference type="ChEBI" id="CHEBI:24875"/>
    </ligand>
</feature>
<dbReference type="SUPFAM" id="SSF53067">
    <property type="entry name" value="Actin-like ATPase domain"/>
    <property type="match status" value="2"/>
</dbReference>
<dbReference type="InterPro" id="IPR017861">
    <property type="entry name" value="KAE1/TsaD"/>
</dbReference>
<dbReference type="AlphaFoldDB" id="A0A1F4Q1F5"/>
<sequence length="350" mass="37271">MFILAIETSCDETSAAVVKDGSEVLSNVISSQIEFHKKYGGIVPEVAARKHIEVVSPVIKEALEQAKALLKDIDAVAVTYGPGLVGSLLVGLCAAKAIAWSLDKPLIGVNHLEGHIYANFLNSPPSSPSLNKRGGNPNEVREGVSFPFTCLLVSGGHTMIMLVEDHGKYKTLGRTRDDAAGEAFDKVARFLGLGYPGGPIIDKLAKEGNPKAVKFTRPMPDGYDFSFSGIKTGVVNYVSNTPHPIPHTPDIVASFQQAVIDVLVEKTIRAAKEYNCKDVALAGGVSANSELRTQLLTRCGAEGLTAHIPPFEYCTDNAAMIACAAYYQHASHPIPHPSSLALSPIASLKL</sequence>
<keyword evidence="4 8" id="KW-0479">Metal-binding</keyword>
<protein>
    <recommendedName>
        <fullName evidence="8">tRNA N6-adenosine threonylcarbamoyltransferase</fullName>
        <ecNumber evidence="8">2.3.1.234</ecNumber>
    </recommendedName>
    <alternativeName>
        <fullName evidence="8">N6-L-threonylcarbamoyladenine synthase</fullName>
        <shortName evidence="8">t(6)A synthase</shortName>
    </alternativeName>
    <alternativeName>
        <fullName evidence="8">t(6)A37 threonylcarbamoyladenosine biosynthesis protein TsaD</fullName>
    </alternativeName>
    <alternativeName>
        <fullName evidence="8">tRNA threonylcarbamoyladenosine biosynthesis protein TsaD</fullName>
    </alternativeName>
</protein>
<keyword evidence="5 8" id="KW-0408">Iron</keyword>
<proteinExistence type="inferred from homology"/>
<organism evidence="10 11">
    <name type="scientific">candidate division WOR-1 bacterium RIFCSPHIGHO2_01_FULL_53_15</name>
    <dbReference type="NCBI Taxonomy" id="1802564"/>
    <lineage>
        <taxon>Bacteria</taxon>
        <taxon>Bacillati</taxon>
        <taxon>Saganbacteria</taxon>
    </lineage>
</organism>
<evidence type="ECO:0000256" key="4">
    <source>
        <dbReference type="ARBA" id="ARBA00022723"/>
    </source>
</evidence>
<evidence type="ECO:0000256" key="6">
    <source>
        <dbReference type="ARBA" id="ARBA00023315"/>
    </source>
</evidence>
<feature type="binding site" evidence="8">
    <location>
        <position position="198"/>
    </location>
    <ligand>
        <name>substrate</name>
    </ligand>
</feature>
<feature type="domain" description="Gcp-like" evidence="9">
    <location>
        <begin position="23"/>
        <end position="322"/>
    </location>
</feature>
<comment type="caution">
    <text evidence="10">The sequence shown here is derived from an EMBL/GenBank/DDBJ whole genome shotgun (WGS) entry which is preliminary data.</text>
</comment>
<keyword evidence="3 8" id="KW-0819">tRNA processing</keyword>
<dbReference type="InterPro" id="IPR017860">
    <property type="entry name" value="Peptidase_M22_CS"/>
</dbReference>
<dbReference type="InterPro" id="IPR043129">
    <property type="entry name" value="ATPase_NBD"/>
</dbReference>
<comment type="subcellular location">
    <subcellularLocation>
        <location evidence="8">Cytoplasm</location>
    </subcellularLocation>
</comment>
<dbReference type="FunFam" id="3.30.420.40:FF:000012">
    <property type="entry name" value="tRNA N6-adenosine threonylcarbamoyltransferase"/>
    <property type="match status" value="1"/>
</dbReference>
<dbReference type="NCBIfam" id="TIGR03723">
    <property type="entry name" value="T6A_TsaD_YgjD"/>
    <property type="match status" value="1"/>
</dbReference>
<dbReference type="EC" id="2.3.1.234" evidence="8"/>
<dbReference type="NCBIfam" id="TIGR00329">
    <property type="entry name" value="gcp_kae1"/>
    <property type="match status" value="1"/>
</dbReference>
<dbReference type="Gene3D" id="3.30.420.40">
    <property type="match status" value="2"/>
</dbReference>
<dbReference type="GO" id="GO:0005737">
    <property type="term" value="C:cytoplasm"/>
    <property type="evidence" value="ECO:0007669"/>
    <property type="project" value="UniProtKB-SubCell"/>
</dbReference>
<evidence type="ECO:0000256" key="5">
    <source>
        <dbReference type="ARBA" id="ARBA00023004"/>
    </source>
</evidence>
<dbReference type="GO" id="GO:0061711">
    <property type="term" value="F:tRNA N(6)-L-threonylcarbamoyladenine synthase activity"/>
    <property type="evidence" value="ECO:0007669"/>
    <property type="project" value="UniProtKB-EC"/>
</dbReference>
<evidence type="ECO:0000256" key="3">
    <source>
        <dbReference type="ARBA" id="ARBA00022694"/>
    </source>
</evidence>
<evidence type="ECO:0000256" key="7">
    <source>
        <dbReference type="ARBA" id="ARBA00048117"/>
    </source>
</evidence>
<feature type="binding site" evidence="8">
    <location>
        <position position="111"/>
    </location>
    <ligand>
        <name>Fe cation</name>
        <dbReference type="ChEBI" id="CHEBI:24875"/>
    </ligand>
</feature>
<feature type="binding site" evidence="8">
    <location>
        <begin position="152"/>
        <end position="156"/>
    </location>
    <ligand>
        <name>substrate</name>
    </ligand>
</feature>
<dbReference type="FunFam" id="3.30.420.40:FF:000040">
    <property type="entry name" value="tRNA N6-adenosine threonylcarbamoyltransferase"/>
    <property type="match status" value="1"/>
</dbReference>
<comment type="function">
    <text evidence="8">Required for the formation of a threonylcarbamoyl group on adenosine at position 37 (t(6)A37) in tRNAs that read codons beginning with adenine. Is involved in the transfer of the threonylcarbamoyl moiety of threonylcarbamoyl-AMP (TC-AMP) to the N6 group of A37, together with TsaE and TsaB. TsaD likely plays a direct catalytic role in this reaction.</text>
</comment>
<dbReference type="CDD" id="cd24133">
    <property type="entry name" value="ASKHA_NBD_TsaD_bac"/>
    <property type="match status" value="1"/>
</dbReference>
<dbReference type="Pfam" id="PF00814">
    <property type="entry name" value="TsaD"/>
    <property type="match status" value="1"/>
</dbReference>
<dbReference type="InterPro" id="IPR022450">
    <property type="entry name" value="TsaD"/>
</dbReference>
<keyword evidence="1 8" id="KW-0963">Cytoplasm</keyword>
<accession>A0A1F4Q1F5</accession>
<keyword evidence="2 8" id="KW-0808">Transferase</keyword>
<dbReference type="GO" id="GO:0002949">
    <property type="term" value="P:tRNA threonylcarbamoyladenosine modification"/>
    <property type="evidence" value="ECO:0007669"/>
    <property type="project" value="UniProtKB-UniRule"/>
</dbReference>
<dbReference type="GO" id="GO:0005506">
    <property type="term" value="F:iron ion binding"/>
    <property type="evidence" value="ECO:0007669"/>
    <property type="project" value="UniProtKB-UniRule"/>
</dbReference>
<dbReference type="PRINTS" id="PR00789">
    <property type="entry name" value="OSIALOPTASE"/>
</dbReference>
<feature type="binding site" evidence="8">
    <location>
        <position position="202"/>
    </location>
    <ligand>
        <name>substrate</name>
    </ligand>
</feature>
<comment type="catalytic activity">
    <reaction evidence="7 8">
        <text>L-threonylcarbamoyladenylate + adenosine(37) in tRNA = N(6)-L-threonylcarbamoyladenosine(37) in tRNA + AMP + H(+)</text>
        <dbReference type="Rhea" id="RHEA:37059"/>
        <dbReference type="Rhea" id="RHEA-COMP:10162"/>
        <dbReference type="Rhea" id="RHEA-COMP:10163"/>
        <dbReference type="ChEBI" id="CHEBI:15378"/>
        <dbReference type="ChEBI" id="CHEBI:73682"/>
        <dbReference type="ChEBI" id="CHEBI:74411"/>
        <dbReference type="ChEBI" id="CHEBI:74418"/>
        <dbReference type="ChEBI" id="CHEBI:456215"/>
        <dbReference type="EC" id="2.3.1.234"/>
    </reaction>
</comment>
<gene>
    <name evidence="8" type="primary">tsaD</name>
    <name evidence="10" type="ORF">A2625_06250</name>
</gene>
<evidence type="ECO:0000313" key="11">
    <source>
        <dbReference type="Proteomes" id="UP000178724"/>
    </source>
</evidence>
<dbReference type="HAMAP" id="MF_01445">
    <property type="entry name" value="TsaD"/>
    <property type="match status" value="1"/>
</dbReference>
<dbReference type="EMBL" id="METM01000021">
    <property type="protein sequence ID" value="OGB89707.1"/>
    <property type="molecule type" value="Genomic_DNA"/>
</dbReference>
<dbReference type="PANTHER" id="PTHR11735:SF6">
    <property type="entry name" value="TRNA N6-ADENOSINE THREONYLCARBAMOYLTRANSFERASE, MITOCHONDRIAL"/>
    <property type="match status" value="1"/>
</dbReference>
<name>A0A1F4Q1F5_UNCSA</name>
<dbReference type="Proteomes" id="UP000178724">
    <property type="component" value="Unassembled WGS sequence"/>
</dbReference>
<feature type="binding site" evidence="8">
    <location>
        <position position="115"/>
    </location>
    <ligand>
        <name>Fe cation</name>
        <dbReference type="ChEBI" id="CHEBI:24875"/>
    </ligand>
</feature>
<feature type="binding site" evidence="8">
    <location>
        <position position="288"/>
    </location>
    <ligand>
        <name>substrate</name>
    </ligand>
</feature>
<dbReference type="InterPro" id="IPR000905">
    <property type="entry name" value="Gcp-like_dom"/>
</dbReference>
<dbReference type="PANTHER" id="PTHR11735">
    <property type="entry name" value="TRNA N6-ADENOSINE THREONYLCARBAMOYLTRANSFERASE"/>
    <property type="match status" value="1"/>
</dbReference>
<evidence type="ECO:0000259" key="9">
    <source>
        <dbReference type="Pfam" id="PF00814"/>
    </source>
</evidence>
<evidence type="ECO:0000256" key="2">
    <source>
        <dbReference type="ARBA" id="ARBA00022679"/>
    </source>
</evidence>
<comment type="cofactor">
    <cofactor evidence="8">
        <name>Fe(2+)</name>
        <dbReference type="ChEBI" id="CHEBI:29033"/>
    </cofactor>
    <text evidence="8">Binds 1 Fe(2+) ion per subunit.</text>
</comment>
<evidence type="ECO:0000256" key="1">
    <source>
        <dbReference type="ARBA" id="ARBA00022490"/>
    </source>
</evidence>
<feature type="binding site" evidence="8">
    <location>
        <position position="185"/>
    </location>
    <ligand>
        <name>substrate</name>
    </ligand>
</feature>
<keyword evidence="6 8" id="KW-0012">Acyltransferase</keyword>
<reference evidence="10 11" key="1">
    <citation type="journal article" date="2016" name="Nat. Commun.">
        <title>Thousands of microbial genomes shed light on interconnected biogeochemical processes in an aquifer system.</title>
        <authorList>
            <person name="Anantharaman K."/>
            <person name="Brown C.T."/>
            <person name="Hug L.A."/>
            <person name="Sharon I."/>
            <person name="Castelle C.J."/>
            <person name="Probst A.J."/>
            <person name="Thomas B.C."/>
            <person name="Singh A."/>
            <person name="Wilkins M.J."/>
            <person name="Karaoz U."/>
            <person name="Brodie E.L."/>
            <person name="Williams K.H."/>
            <person name="Hubbard S.S."/>
            <person name="Banfield J.F."/>
        </authorList>
    </citation>
    <scope>NUCLEOTIDE SEQUENCE [LARGE SCALE GENOMIC DNA]</scope>
</reference>
<evidence type="ECO:0000313" key="10">
    <source>
        <dbReference type="EMBL" id="OGB89707.1"/>
    </source>
</evidence>